<dbReference type="Gene3D" id="3.40.630.60">
    <property type="match status" value="1"/>
</dbReference>
<comment type="similarity">
    <text evidence="1">Belongs to the ODC antizyme family.</text>
</comment>
<dbReference type="InterPro" id="IPR038581">
    <property type="entry name" value="ODC_AZ_sf"/>
</dbReference>
<evidence type="ECO:0000256" key="2">
    <source>
        <dbReference type="ARBA" id="ARBA00011836"/>
    </source>
</evidence>
<gene>
    <name evidence="6" type="primary">LOC106812123</name>
</gene>
<proteinExistence type="inferred from homology"/>
<dbReference type="InterPro" id="IPR002993">
    <property type="entry name" value="ODC_AZ"/>
</dbReference>
<feature type="non-terminal residue" evidence="6">
    <location>
        <position position="1"/>
    </location>
</feature>
<accession>A0ABM1EGS5</accession>
<protein>
    <recommendedName>
        <fullName evidence="3">Ornithine decarboxylase antizyme</fullName>
    </recommendedName>
</protein>
<evidence type="ECO:0000256" key="4">
    <source>
        <dbReference type="ARBA" id="ARBA00022758"/>
    </source>
</evidence>
<evidence type="ECO:0000313" key="5">
    <source>
        <dbReference type="Proteomes" id="UP000695022"/>
    </source>
</evidence>
<dbReference type="InterPro" id="IPR016181">
    <property type="entry name" value="Acyl_CoA_acyltransferase"/>
</dbReference>
<sequence length="160" mass="17910">HWIQVPCSAFDEPHAVANVFLTQVGSGVGKWDFPSVPSKISLIGDETCKDPVPLHFAVQLTDSVLVKWSTFLWRDRLYIKIPDGLLPEGSKESFVSILEYAEETLECSEVLIYFDKNRSDRASLIRTFMFLGFSAAPPGSRPIRNGKVGNNTILMVYTVE</sequence>
<dbReference type="PANTHER" id="PTHR10279:SF10">
    <property type="entry name" value="ORNITHINE DECARBOXYLASE ANTIZYME"/>
    <property type="match status" value="1"/>
</dbReference>
<evidence type="ECO:0000256" key="1">
    <source>
        <dbReference type="ARBA" id="ARBA00008796"/>
    </source>
</evidence>
<dbReference type="GeneID" id="106812123"/>
<reference evidence="6" key="1">
    <citation type="submission" date="2025-08" db="UniProtKB">
        <authorList>
            <consortium name="RefSeq"/>
        </authorList>
    </citation>
    <scope>IDENTIFICATION</scope>
</reference>
<dbReference type="PANTHER" id="PTHR10279">
    <property type="entry name" value="ORNITHINE DECARBOXYLASE ANTIZYME"/>
    <property type="match status" value="1"/>
</dbReference>
<comment type="subunit">
    <text evidence="2">Interacts with ODC1 and thereby sterically blocks ODC homodimerization.</text>
</comment>
<dbReference type="Pfam" id="PF02100">
    <property type="entry name" value="ODC_AZ"/>
    <property type="match status" value="1"/>
</dbReference>
<evidence type="ECO:0000313" key="6">
    <source>
        <dbReference type="RefSeq" id="XP_014671396.1"/>
    </source>
</evidence>
<organism evidence="5 6">
    <name type="scientific">Priapulus caudatus</name>
    <name type="common">Priapulid worm</name>
    <dbReference type="NCBI Taxonomy" id="37621"/>
    <lineage>
        <taxon>Eukaryota</taxon>
        <taxon>Metazoa</taxon>
        <taxon>Ecdysozoa</taxon>
        <taxon>Scalidophora</taxon>
        <taxon>Priapulida</taxon>
        <taxon>Priapulimorpha</taxon>
        <taxon>Priapulimorphida</taxon>
        <taxon>Priapulidae</taxon>
        <taxon>Priapulus</taxon>
    </lineage>
</organism>
<dbReference type="SUPFAM" id="SSF55729">
    <property type="entry name" value="Acyl-CoA N-acyltransferases (Nat)"/>
    <property type="match status" value="1"/>
</dbReference>
<keyword evidence="4" id="KW-0688">Ribosomal frameshifting</keyword>
<name>A0ABM1EGS5_PRICU</name>
<evidence type="ECO:0000256" key="3">
    <source>
        <dbReference type="ARBA" id="ARBA00017712"/>
    </source>
</evidence>
<keyword evidence="5" id="KW-1185">Reference proteome</keyword>
<dbReference type="RefSeq" id="XP_014671396.1">
    <property type="nucleotide sequence ID" value="XM_014815910.1"/>
</dbReference>
<dbReference type="Proteomes" id="UP000695022">
    <property type="component" value="Unplaced"/>
</dbReference>